<sequence>MTTSQLPVAVSVDWLNQNRDQIVLADVRWYLDGRSGQDAYREGHIPGAVFVDVDRHLAAPASPDGGRHPLPTPDNFARDLGELGIGDDSTVVAYDDSGGATAARLVWLLRALGSRAALLDGGIQAWPGELEQGTVQPQPARRTPRPWPAERIATQEEVTALASSGSPGYGRSVTLVDARARERFTGESPAPVDARPGHIPGARNAPWQDNLTAQGHLASPEQLRDRFVRMGLSEGDPVIGYCGSGVTACHTLLAVEHAGLGPGRLYPGSWSVWGADPQLPAETGDP</sequence>
<dbReference type="Gene3D" id="3.40.250.10">
    <property type="entry name" value="Rhodanese-like domain"/>
    <property type="match status" value="2"/>
</dbReference>
<dbReference type="InterPro" id="IPR001763">
    <property type="entry name" value="Rhodanese-like_dom"/>
</dbReference>
<reference evidence="6" key="1">
    <citation type="submission" date="2023-07" db="EMBL/GenBank/DDBJ databases">
        <title>Novel species in the genus Lipingzhangella isolated from Sambhar Salt Lake.</title>
        <authorList>
            <person name="Jiya N."/>
            <person name="Kajale S."/>
            <person name="Sharma A."/>
        </authorList>
    </citation>
    <scope>NUCLEOTIDE SEQUENCE [LARGE SCALE GENOMIC DNA]</scope>
    <source>
        <strain evidence="6">LS1_29</strain>
    </source>
</reference>
<comment type="caution">
    <text evidence="5">The sequence shown here is derived from an EMBL/GenBank/DDBJ whole genome shotgun (WGS) entry which is preliminary data.</text>
</comment>
<dbReference type="RefSeq" id="WP_310911408.1">
    <property type="nucleotide sequence ID" value="NZ_JAVLVT010000002.1"/>
</dbReference>
<accession>A0ABU2H3J0</accession>
<dbReference type="InterPro" id="IPR045078">
    <property type="entry name" value="TST/MPST-like"/>
</dbReference>
<dbReference type="Proteomes" id="UP001250214">
    <property type="component" value="Unassembled WGS sequence"/>
</dbReference>
<name>A0ABU2H3J0_9ACTN</name>
<dbReference type="PANTHER" id="PTHR11364:SF27">
    <property type="entry name" value="SULFURTRANSFERASE"/>
    <property type="match status" value="1"/>
</dbReference>
<dbReference type="GO" id="GO:0016740">
    <property type="term" value="F:transferase activity"/>
    <property type="evidence" value="ECO:0007669"/>
    <property type="project" value="UniProtKB-KW"/>
</dbReference>
<organism evidence="5 6">
    <name type="scientific">Lipingzhangella rawalii</name>
    <dbReference type="NCBI Taxonomy" id="2055835"/>
    <lineage>
        <taxon>Bacteria</taxon>
        <taxon>Bacillati</taxon>
        <taxon>Actinomycetota</taxon>
        <taxon>Actinomycetes</taxon>
        <taxon>Streptosporangiales</taxon>
        <taxon>Nocardiopsidaceae</taxon>
        <taxon>Lipingzhangella</taxon>
    </lineage>
</organism>
<evidence type="ECO:0000313" key="5">
    <source>
        <dbReference type="EMBL" id="MDS1269873.1"/>
    </source>
</evidence>
<dbReference type="CDD" id="cd01448">
    <property type="entry name" value="TST_Repeat_1"/>
    <property type="match status" value="1"/>
</dbReference>
<evidence type="ECO:0000313" key="6">
    <source>
        <dbReference type="Proteomes" id="UP001250214"/>
    </source>
</evidence>
<proteinExistence type="predicted"/>
<dbReference type="SMART" id="SM00450">
    <property type="entry name" value="RHOD"/>
    <property type="match status" value="2"/>
</dbReference>
<feature type="domain" description="Rhodanese" evidence="4">
    <location>
        <begin position="18"/>
        <end position="132"/>
    </location>
</feature>
<dbReference type="Pfam" id="PF00581">
    <property type="entry name" value="Rhodanese"/>
    <property type="match status" value="2"/>
</dbReference>
<dbReference type="InterPro" id="IPR036873">
    <property type="entry name" value="Rhodanese-like_dom_sf"/>
</dbReference>
<dbReference type="SUPFAM" id="SSF52821">
    <property type="entry name" value="Rhodanese/Cell cycle control phosphatase"/>
    <property type="match status" value="2"/>
</dbReference>
<dbReference type="InterPro" id="IPR001307">
    <property type="entry name" value="Thiosulphate_STrfase_CS"/>
</dbReference>
<evidence type="ECO:0000256" key="3">
    <source>
        <dbReference type="SAM" id="MobiDB-lite"/>
    </source>
</evidence>
<dbReference type="EMBL" id="JAVLVT010000002">
    <property type="protein sequence ID" value="MDS1269873.1"/>
    <property type="molecule type" value="Genomic_DNA"/>
</dbReference>
<keyword evidence="6" id="KW-1185">Reference proteome</keyword>
<evidence type="ECO:0000259" key="4">
    <source>
        <dbReference type="PROSITE" id="PS50206"/>
    </source>
</evidence>
<dbReference type="EC" id="2.8.1.-" evidence="5"/>
<protein>
    <submittedName>
        <fullName evidence="5">Sulfurtransferase</fullName>
        <ecNumber evidence="5">2.8.1.-</ecNumber>
    </submittedName>
</protein>
<dbReference type="PROSITE" id="PS00380">
    <property type="entry name" value="RHODANESE_1"/>
    <property type="match status" value="1"/>
</dbReference>
<dbReference type="CDD" id="cd01449">
    <property type="entry name" value="TST_Repeat_2"/>
    <property type="match status" value="1"/>
</dbReference>
<keyword evidence="1 5" id="KW-0808">Transferase</keyword>
<keyword evidence="2" id="KW-0677">Repeat</keyword>
<feature type="region of interest" description="Disordered" evidence="3">
    <location>
        <begin position="186"/>
        <end position="207"/>
    </location>
</feature>
<gene>
    <name evidence="5" type="ORF">RIF23_06140</name>
</gene>
<feature type="domain" description="Rhodanese" evidence="4">
    <location>
        <begin position="169"/>
        <end position="282"/>
    </location>
</feature>
<evidence type="ECO:0000256" key="2">
    <source>
        <dbReference type="ARBA" id="ARBA00022737"/>
    </source>
</evidence>
<evidence type="ECO:0000256" key="1">
    <source>
        <dbReference type="ARBA" id="ARBA00022679"/>
    </source>
</evidence>
<dbReference type="PANTHER" id="PTHR11364">
    <property type="entry name" value="THIOSULFATE SULFERTANSFERASE"/>
    <property type="match status" value="1"/>
</dbReference>
<dbReference type="PROSITE" id="PS50206">
    <property type="entry name" value="RHODANESE_3"/>
    <property type="match status" value="2"/>
</dbReference>